<dbReference type="Proteomes" id="UP000760860">
    <property type="component" value="Unassembled WGS sequence"/>
</dbReference>
<evidence type="ECO:0000313" key="2">
    <source>
        <dbReference type="EMBL" id="KAG2887914.1"/>
    </source>
</evidence>
<dbReference type="EMBL" id="MJFZ01000990">
    <property type="protein sequence ID" value="RAW23795.1"/>
    <property type="molecule type" value="Genomic_DNA"/>
</dbReference>
<accession>A0A329RGH3</accession>
<dbReference type="OrthoDB" id="10273291at2759"/>
<evidence type="ECO:0000256" key="1">
    <source>
        <dbReference type="SAM" id="MobiDB-lite"/>
    </source>
</evidence>
<feature type="region of interest" description="Disordered" evidence="1">
    <location>
        <begin position="1"/>
        <end position="28"/>
    </location>
</feature>
<evidence type="ECO:0000313" key="6">
    <source>
        <dbReference type="EMBL" id="RAW23795.1"/>
    </source>
</evidence>
<dbReference type="Proteomes" id="UP000774804">
    <property type="component" value="Unassembled WGS sequence"/>
</dbReference>
<protein>
    <submittedName>
        <fullName evidence="6">Uncharacterized protein</fullName>
    </submittedName>
</protein>
<proteinExistence type="predicted"/>
<evidence type="ECO:0000313" key="7">
    <source>
        <dbReference type="Proteomes" id="UP000251314"/>
    </source>
</evidence>
<evidence type="ECO:0000313" key="5">
    <source>
        <dbReference type="EMBL" id="KAG6949444.1"/>
    </source>
</evidence>
<evidence type="ECO:0000313" key="3">
    <source>
        <dbReference type="EMBL" id="KAG2916157.1"/>
    </source>
</evidence>
<dbReference type="EMBL" id="RCMV01001274">
    <property type="protein sequence ID" value="KAG3209404.1"/>
    <property type="molecule type" value="Genomic_DNA"/>
</dbReference>
<organism evidence="6 7">
    <name type="scientific">Phytophthora cactorum</name>
    <dbReference type="NCBI Taxonomy" id="29920"/>
    <lineage>
        <taxon>Eukaryota</taxon>
        <taxon>Sar</taxon>
        <taxon>Stramenopiles</taxon>
        <taxon>Oomycota</taxon>
        <taxon>Peronosporomycetes</taxon>
        <taxon>Peronosporales</taxon>
        <taxon>Peronosporaceae</taxon>
        <taxon>Phytophthora</taxon>
    </lineage>
</organism>
<dbReference type="EMBL" id="RCMI01001243">
    <property type="protein sequence ID" value="KAG2887914.1"/>
    <property type="molecule type" value="Genomic_DNA"/>
</dbReference>
<feature type="compositionally biased region" description="Basic and acidic residues" evidence="1">
    <location>
        <begin position="1"/>
        <end position="16"/>
    </location>
</feature>
<dbReference type="Proteomes" id="UP000736787">
    <property type="component" value="Unassembled WGS sequence"/>
</dbReference>
<dbReference type="Proteomes" id="UP000688947">
    <property type="component" value="Unassembled WGS sequence"/>
</dbReference>
<dbReference type="EMBL" id="RCMK01000688">
    <property type="protein sequence ID" value="KAG2916157.1"/>
    <property type="molecule type" value="Genomic_DNA"/>
</dbReference>
<comment type="caution">
    <text evidence="6">The sequence shown here is derived from an EMBL/GenBank/DDBJ whole genome shotgun (WGS) entry which is preliminary data.</text>
</comment>
<name>A0A329RGH3_9STRA</name>
<reference evidence="6 7" key="1">
    <citation type="submission" date="2018-01" db="EMBL/GenBank/DDBJ databases">
        <title>Draft genome of the strawberry crown rot pathogen Phytophthora cactorum.</title>
        <authorList>
            <person name="Armitage A.D."/>
            <person name="Lysoe E."/>
            <person name="Nellist C.F."/>
            <person name="Harrison R.J."/>
            <person name="Brurberg M.B."/>
        </authorList>
    </citation>
    <scope>NUCLEOTIDE SEQUENCE [LARGE SCALE GENOMIC DNA]</scope>
    <source>
        <strain evidence="6 7">10300</strain>
    </source>
</reference>
<sequence>MFENAAKDGSESEASRGRIATKVPKRLGSQNYSEGEKQCLLGFVRSTIPLEKKRGKLWQ</sequence>
<keyword evidence="7" id="KW-1185">Reference proteome</keyword>
<dbReference type="AlphaFoldDB" id="A0A329RGH3"/>
<evidence type="ECO:0000313" key="4">
    <source>
        <dbReference type="EMBL" id="KAG3209404.1"/>
    </source>
</evidence>
<dbReference type="Proteomes" id="UP000251314">
    <property type="component" value="Unassembled WGS sequence"/>
</dbReference>
<dbReference type="VEuPathDB" id="FungiDB:PC110_g19773"/>
<gene>
    <name evidence="5" type="ORF">JG687_00014856</name>
    <name evidence="6" type="ORF">PC110_g19773</name>
    <name evidence="2" type="ORF">PC115_g20198</name>
    <name evidence="3" type="ORF">PC117_g17821</name>
    <name evidence="4" type="ORF">PC129_g19579</name>
</gene>
<dbReference type="EMBL" id="JAENGZ010001250">
    <property type="protein sequence ID" value="KAG6949444.1"/>
    <property type="molecule type" value="Genomic_DNA"/>
</dbReference>
<reference evidence="5" key="3">
    <citation type="submission" date="2021-01" db="EMBL/GenBank/DDBJ databases">
        <title>Phytophthora aleatoria, a newly-described species from Pinus radiata is distinct from Phytophthora cactorum isolates based on comparative genomics.</title>
        <authorList>
            <person name="Mcdougal R."/>
            <person name="Panda P."/>
            <person name="Williams N."/>
            <person name="Studholme D.J."/>
        </authorList>
    </citation>
    <scope>NUCLEOTIDE SEQUENCE</scope>
    <source>
        <strain evidence="5">NZFS 3830</strain>
    </source>
</reference>
<reference evidence="2" key="2">
    <citation type="submission" date="2018-10" db="EMBL/GenBank/DDBJ databases">
        <title>Effector identification in a new, highly contiguous assembly of the strawberry crown rot pathogen Phytophthora cactorum.</title>
        <authorList>
            <person name="Armitage A.D."/>
            <person name="Nellist C.F."/>
            <person name="Bates H."/>
            <person name="Vickerstaff R.J."/>
            <person name="Harrison R.J."/>
        </authorList>
    </citation>
    <scope>NUCLEOTIDE SEQUENCE</scope>
    <source>
        <strain evidence="2">4032</strain>
        <strain evidence="3">4040</strain>
        <strain evidence="4">P421</strain>
    </source>
</reference>